<gene>
    <name evidence="2" type="ORF">CAL25_21850</name>
</gene>
<dbReference type="AlphaFoldDB" id="A0A261T8D4"/>
<dbReference type="GO" id="GO:0016491">
    <property type="term" value="F:oxidoreductase activity"/>
    <property type="evidence" value="ECO:0007669"/>
    <property type="project" value="InterPro"/>
</dbReference>
<dbReference type="SUPFAM" id="SSF51905">
    <property type="entry name" value="FAD/NAD(P)-binding domain"/>
    <property type="match status" value="1"/>
</dbReference>
<dbReference type="PANTHER" id="PTHR42923:SF17">
    <property type="entry name" value="AMINE OXIDASE DOMAIN-CONTAINING PROTEIN"/>
    <property type="match status" value="1"/>
</dbReference>
<dbReference type="InterPro" id="IPR050464">
    <property type="entry name" value="Zeta_carotene_desat/Oxidored"/>
</dbReference>
<reference evidence="2 3" key="1">
    <citation type="submission" date="2017-05" db="EMBL/GenBank/DDBJ databases">
        <title>Complete and WGS of Bordetella genogroups.</title>
        <authorList>
            <person name="Spilker T."/>
            <person name="LiPuma J."/>
        </authorList>
    </citation>
    <scope>NUCLEOTIDE SEQUENCE [LARGE SCALE GENOMIC DNA]</scope>
    <source>
        <strain evidence="2 3">AU10456</strain>
    </source>
</reference>
<evidence type="ECO:0000313" key="3">
    <source>
        <dbReference type="Proteomes" id="UP000216913"/>
    </source>
</evidence>
<dbReference type="Proteomes" id="UP000216913">
    <property type="component" value="Unassembled WGS sequence"/>
</dbReference>
<name>A0A261T8D4_9BORD</name>
<comment type="caution">
    <text evidence="2">The sequence shown here is derived from an EMBL/GenBank/DDBJ whole genome shotgun (WGS) entry which is preliminary data.</text>
</comment>
<dbReference type="InterPro" id="IPR036188">
    <property type="entry name" value="FAD/NAD-bd_sf"/>
</dbReference>
<organism evidence="2 3">
    <name type="scientific">Bordetella genomosp. 5</name>
    <dbReference type="NCBI Taxonomy" id="1395608"/>
    <lineage>
        <taxon>Bacteria</taxon>
        <taxon>Pseudomonadati</taxon>
        <taxon>Pseudomonadota</taxon>
        <taxon>Betaproteobacteria</taxon>
        <taxon>Burkholderiales</taxon>
        <taxon>Alcaligenaceae</taxon>
        <taxon>Bordetella</taxon>
    </lineage>
</organism>
<evidence type="ECO:0000259" key="1">
    <source>
        <dbReference type="Pfam" id="PF01593"/>
    </source>
</evidence>
<dbReference type="Gene3D" id="3.50.50.60">
    <property type="entry name" value="FAD/NAD(P)-binding domain"/>
    <property type="match status" value="1"/>
</dbReference>
<protein>
    <submittedName>
        <fullName evidence="2">Dehydrogenase</fullName>
    </submittedName>
</protein>
<proteinExistence type="predicted"/>
<dbReference type="Gene3D" id="3.30.70.1990">
    <property type="match status" value="1"/>
</dbReference>
<dbReference type="Gene3D" id="1.10.405.20">
    <property type="match status" value="1"/>
</dbReference>
<feature type="domain" description="Amine oxidase" evidence="1">
    <location>
        <begin position="10"/>
        <end position="264"/>
    </location>
</feature>
<dbReference type="Pfam" id="PF01593">
    <property type="entry name" value="Amino_oxidase"/>
    <property type="match status" value="1"/>
</dbReference>
<dbReference type="FunFam" id="1.10.405.20:FF:000001">
    <property type="entry name" value="Amine oxidase"/>
    <property type="match status" value="1"/>
</dbReference>
<dbReference type="PANTHER" id="PTHR42923">
    <property type="entry name" value="PROTOPORPHYRINOGEN OXIDASE"/>
    <property type="match status" value="1"/>
</dbReference>
<dbReference type="OrthoDB" id="20837at2"/>
<keyword evidence="3" id="KW-1185">Reference proteome</keyword>
<evidence type="ECO:0000313" key="2">
    <source>
        <dbReference type="EMBL" id="OZI45866.1"/>
    </source>
</evidence>
<dbReference type="RefSeq" id="WP_094803797.1">
    <property type="nucleotide sequence ID" value="NZ_NEVP01000012.1"/>
</dbReference>
<dbReference type="InterPro" id="IPR002937">
    <property type="entry name" value="Amino_oxidase"/>
</dbReference>
<dbReference type="EMBL" id="NEVP01000012">
    <property type="protein sequence ID" value="OZI45866.1"/>
    <property type="molecule type" value="Genomic_DNA"/>
</dbReference>
<sequence length="433" mass="48064">MRIAVIGAGIAGLTSAYLLSRRHEVTLFEANDYLGGHTHTHQIERGAHYYAVDTGFIVHNPAHYPLFTRLLDELGVASQPTTMSFSVQNAASGLEYNATNLDGLFCQRRNLLSLRFAGMVRDLLRFYREAPALLHDTGPGPTLGEYLDEHGYGAAFRDDHLVPMASALWSAPPAGILAFPARYLVQFMANHQMLQASGRPEWRVVQGGSSTYIRAMRRRWNVTERIGCPVQQVLRLPDGVLVQAEHSSEVYDHVVFGCHSDQALALLGDASAAEREILGAITYQPNDVVLHTDASLLPSRRKAWAAWNAYVPADRDQPCTVSYCMNLLQGLDAPEPFIVTLNRSDAIDPGRVLRRMRYHHPVYTLESVAAQARRHEISGRRHTWFAGAYWGWGFHEDGVRSAVDVARALGAEPVWTPGARLRSAFMQPDEAAA</sequence>
<accession>A0A261T8D4</accession>